<dbReference type="AlphaFoldDB" id="A0A8E2AH54"/>
<evidence type="ECO:0000313" key="2">
    <source>
        <dbReference type="EMBL" id="OCH84083.1"/>
    </source>
</evidence>
<evidence type="ECO:0000313" key="3">
    <source>
        <dbReference type="Proteomes" id="UP000250043"/>
    </source>
</evidence>
<reference evidence="2 3" key="1">
    <citation type="submission" date="2016-07" db="EMBL/GenBank/DDBJ databases">
        <title>Draft genome of the white-rot fungus Obba rivulosa 3A-2.</title>
        <authorList>
            <consortium name="DOE Joint Genome Institute"/>
            <person name="Miettinen O."/>
            <person name="Riley R."/>
            <person name="Acob R."/>
            <person name="Barry K."/>
            <person name="Cullen D."/>
            <person name="De Vries R."/>
            <person name="Hainaut M."/>
            <person name="Hatakka A."/>
            <person name="Henrissat B."/>
            <person name="Hilden K."/>
            <person name="Kuo R."/>
            <person name="Labutti K."/>
            <person name="Lipzen A."/>
            <person name="Makela M.R."/>
            <person name="Sandor L."/>
            <person name="Spatafora J.W."/>
            <person name="Grigoriev I.V."/>
            <person name="Hibbett D.S."/>
        </authorList>
    </citation>
    <scope>NUCLEOTIDE SEQUENCE [LARGE SCALE GENOMIC DNA]</scope>
    <source>
        <strain evidence="2 3">3A-2</strain>
    </source>
</reference>
<organism evidence="2 3">
    <name type="scientific">Obba rivulosa</name>
    <dbReference type="NCBI Taxonomy" id="1052685"/>
    <lineage>
        <taxon>Eukaryota</taxon>
        <taxon>Fungi</taxon>
        <taxon>Dikarya</taxon>
        <taxon>Basidiomycota</taxon>
        <taxon>Agaricomycotina</taxon>
        <taxon>Agaricomycetes</taxon>
        <taxon>Polyporales</taxon>
        <taxon>Gelatoporiaceae</taxon>
        <taxon>Obba</taxon>
    </lineage>
</organism>
<feature type="region of interest" description="Disordered" evidence="1">
    <location>
        <begin position="104"/>
        <end position="129"/>
    </location>
</feature>
<accession>A0A8E2AH54</accession>
<keyword evidence="3" id="KW-1185">Reference proteome</keyword>
<sequence>MSSHLPGHCMLSARITSPCVNVTVYTSMYCHEGPGSTPAHQPVTVISVRNIRVIEYTFKRNAMLVETIPEQCYRPLAWKSANVALTSSSNCGSLGDRTYLIPQEGTKDKESSSSDPNFGDASTDTKDGQLDGIDGSLIDSVAIWPMRTIRTLVDRMLEKSWYSIAKTSSNCGEA</sequence>
<protein>
    <submittedName>
        <fullName evidence="2">Uncharacterized protein</fullName>
    </submittedName>
</protein>
<dbReference type="Proteomes" id="UP000250043">
    <property type="component" value="Unassembled WGS sequence"/>
</dbReference>
<gene>
    <name evidence="2" type="ORF">OBBRIDRAFT_829663</name>
</gene>
<feature type="compositionally biased region" description="Polar residues" evidence="1">
    <location>
        <begin position="113"/>
        <end position="122"/>
    </location>
</feature>
<dbReference type="EMBL" id="KV722728">
    <property type="protein sequence ID" value="OCH84083.1"/>
    <property type="molecule type" value="Genomic_DNA"/>
</dbReference>
<evidence type="ECO:0000256" key="1">
    <source>
        <dbReference type="SAM" id="MobiDB-lite"/>
    </source>
</evidence>
<name>A0A8E2AH54_9APHY</name>
<proteinExistence type="predicted"/>